<dbReference type="Proteomes" id="UP001589748">
    <property type="component" value="Unassembled WGS sequence"/>
</dbReference>
<dbReference type="InterPro" id="IPR000600">
    <property type="entry name" value="ROK"/>
</dbReference>
<evidence type="ECO:0000313" key="2">
    <source>
        <dbReference type="EMBL" id="MFB9378447.1"/>
    </source>
</evidence>
<name>A0ABV5LWI0_9ACTN</name>
<protein>
    <submittedName>
        <fullName evidence="2">ROK family protein</fullName>
    </submittedName>
</protein>
<dbReference type="InterPro" id="IPR036388">
    <property type="entry name" value="WH-like_DNA-bd_sf"/>
</dbReference>
<dbReference type="Gene3D" id="3.30.420.40">
    <property type="match status" value="2"/>
</dbReference>
<sequence>MQLRLGVEPSPLRPEVAQIRARLARLVAAGLVRHRLDLAEASGLSRTAVHQHVQGLLDAGLLVEDPPERAPGRGRPAGRLRLRPDAARVVTVDVGTLRHRVGLYDLTGRRRGERVLDVALARGPEAVLGAVVDAVRALVAEPGEPSDATERPGVVVVGLPGPVDVAAGVPVRPPIMPGWDGFGVAAFLGAALGHEVLVDNDADLMALGEARSLAPEECPLVLVTVGTGIGAGIVDSRGALHHGADGAAGDLGHIPAPVATRAVCSCGNTGCVEAVAAVPAMLAAAAAVSAEFAGLDEAGFCERVAQGSGVALRAVREAAEVIGQVTATLISVYNPRRVVLGGPLATASDDLLAGVRSVVYRRALPLATRRLTLTTGVLGERAATTGALVLGLEHLLSPARIGDLLHPA</sequence>
<dbReference type="PANTHER" id="PTHR18964">
    <property type="entry name" value="ROK (REPRESSOR, ORF, KINASE) FAMILY"/>
    <property type="match status" value="1"/>
</dbReference>
<gene>
    <name evidence="2" type="ORF">ACFFVI_15880</name>
</gene>
<reference evidence="2 3" key="1">
    <citation type="submission" date="2024-09" db="EMBL/GenBank/DDBJ databases">
        <authorList>
            <person name="Sun Q."/>
            <person name="Mori K."/>
        </authorList>
    </citation>
    <scope>NUCLEOTIDE SEQUENCE [LARGE SCALE GENOMIC DNA]</scope>
    <source>
        <strain evidence="2 3">TISTR 1856</strain>
    </source>
</reference>
<dbReference type="Gene3D" id="1.10.10.10">
    <property type="entry name" value="Winged helix-like DNA-binding domain superfamily/Winged helix DNA-binding domain"/>
    <property type="match status" value="1"/>
</dbReference>
<dbReference type="PANTHER" id="PTHR18964:SF173">
    <property type="entry name" value="GLUCOKINASE"/>
    <property type="match status" value="1"/>
</dbReference>
<evidence type="ECO:0000313" key="3">
    <source>
        <dbReference type="Proteomes" id="UP001589748"/>
    </source>
</evidence>
<evidence type="ECO:0000256" key="1">
    <source>
        <dbReference type="ARBA" id="ARBA00006479"/>
    </source>
</evidence>
<dbReference type="CDD" id="cd23763">
    <property type="entry name" value="ASKHA_ATPase_ROK"/>
    <property type="match status" value="1"/>
</dbReference>
<comment type="caution">
    <text evidence="2">The sequence shown here is derived from an EMBL/GenBank/DDBJ whole genome shotgun (WGS) entry which is preliminary data.</text>
</comment>
<dbReference type="SUPFAM" id="SSF53067">
    <property type="entry name" value="Actin-like ATPase domain"/>
    <property type="match status" value="1"/>
</dbReference>
<comment type="similarity">
    <text evidence="1">Belongs to the ROK (NagC/XylR) family.</text>
</comment>
<dbReference type="EMBL" id="JBHMDM010000007">
    <property type="protein sequence ID" value="MFB9378447.1"/>
    <property type="molecule type" value="Genomic_DNA"/>
</dbReference>
<dbReference type="RefSeq" id="WP_380136930.1">
    <property type="nucleotide sequence ID" value="NZ_JBHLUI010000008.1"/>
</dbReference>
<organism evidence="2 3">
    <name type="scientific">Kineococcus gynurae</name>
    <dbReference type="NCBI Taxonomy" id="452979"/>
    <lineage>
        <taxon>Bacteria</taxon>
        <taxon>Bacillati</taxon>
        <taxon>Actinomycetota</taxon>
        <taxon>Actinomycetes</taxon>
        <taxon>Kineosporiales</taxon>
        <taxon>Kineosporiaceae</taxon>
        <taxon>Kineococcus</taxon>
    </lineage>
</organism>
<dbReference type="InterPro" id="IPR036390">
    <property type="entry name" value="WH_DNA-bd_sf"/>
</dbReference>
<keyword evidence="3" id="KW-1185">Reference proteome</keyword>
<proteinExistence type="inferred from homology"/>
<dbReference type="InterPro" id="IPR043129">
    <property type="entry name" value="ATPase_NBD"/>
</dbReference>
<dbReference type="SUPFAM" id="SSF46785">
    <property type="entry name" value="Winged helix' DNA-binding domain"/>
    <property type="match status" value="1"/>
</dbReference>
<dbReference type="Pfam" id="PF00480">
    <property type="entry name" value="ROK"/>
    <property type="match status" value="1"/>
</dbReference>
<accession>A0ABV5LWI0</accession>